<keyword evidence="3" id="KW-0479">Metal-binding</keyword>
<dbReference type="OrthoDB" id="9797132at2"/>
<accession>A0A3Q9FJX2</accession>
<evidence type="ECO:0000256" key="1">
    <source>
        <dbReference type="ARBA" id="ARBA00004496"/>
    </source>
</evidence>
<reference evidence="6 7" key="1">
    <citation type="submission" date="2018-12" db="EMBL/GenBank/DDBJ databases">
        <title>Flammeovirga pectinis sp. nov., isolated from the gut of the Korean scallop, Patinopecten yessoensis.</title>
        <authorList>
            <person name="Bae J.-W."/>
            <person name="Jeong Y.-S."/>
            <person name="Kang W."/>
        </authorList>
    </citation>
    <scope>NUCLEOTIDE SEQUENCE [LARGE SCALE GENOMIC DNA]</scope>
    <source>
        <strain evidence="6 7">L12M1</strain>
    </source>
</reference>
<dbReference type="Pfam" id="PF01814">
    <property type="entry name" value="Hemerythrin"/>
    <property type="match status" value="1"/>
</dbReference>
<dbReference type="GO" id="GO:0046872">
    <property type="term" value="F:metal ion binding"/>
    <property type="evidence" value="ECO:0007669"/>
    <property type="project" value="UniProtKB-KW"/>
</dbReference>
<evidence type="ECO:0000256" key="3">
    <source>
        <dbReference type="ARBA" id="ARBA00022723"/>
    </source>
</evidence>
<evidence type="ECO:0000259" key="5">
    <source>
        <dbReference type="Pfam" id="PF01814"/>
    </source>
</evidence>
<dbReference type="PANTHER" id="PTHR36438:SF1">
    <property type="entry name" value="IRON-SULFUR CLUSTER REPAIR PROTEIN YTFE"/>
    <property type="match status" value="1"/>
</dbReference>
<dbReference type="KEGG" id="fll:EI427_03630"/>
<evidence type="ECO:0000313" key="6">
    <source>
        <dbReference type="EMBL" id="AZQ61344.1"/>
    </source>
</evidence>
<dbReference type="Gene3D" id="1.20.120.520">
    <property type="entry name" value="nmb1532 protein domain like"/>
    <property type="match status" value="1"/>
</dbReference>
<dbReference type="Pfam" id="PF04405">
    <property type="entry name" value="ScdA_N"/>
    <property type="match status" value="1"/>
</dbReference>
<keyword evidence="4" id="KW-0408">Iron</keyword>
<dbReference type="Proteomes" id="UP000267268">
    <property type="component" value="Chromosome 1"/>
</dbReference>
<dbReference type="NCBIfam" id="TIGR03652">
    <property type="entry name" value="FeS_repair_RIC"/>
    <property type="match status" value="1"/>
</dbReference>
<gene>
    <name evidence="6" type="primary">ric</name>
    <name evidence="6" type="ORF">EI427_03630</name>
</gene>
<proteinExistence type="predicted"/>
<dbReference type="InterPro" id="IPR038062">
    <property type="entry name" value="ScdA-like_N_sf"/>
</dbReference>
<comment type="subcellular location">
    <subcellularLocation>
        <location evidence="1">Cytoplasm</location>
    </subcellularLocation>
</comment>
<dbReference type="Gene3D" id="1.10.3910.10">
    <property type="entry name" value="SP0561-like"/>
    <property type="match status" value="1"/>
</dbReference>
<evidence type="ECO:0000256" key="4">
    <source>
        <dbReference type="ARBA" id="ARBA00023004"/>
    </source>
</evidence>
<keyword evidence="7" id="KW-1185">Reference proteome</keyword>
<keyword evidence="2" id="KW-0963">Cytoplasm</keyword>
<dbReference type="AlphaFoldDB" id="A0A3Q9FJX2"/>
<evidence type="ECO:0000313" key="7">
    <source>
        <dbReference type="Proteomes" id="UP000267268"/>
    </source>
</evidence>
<dbReference type="InterPro" id="IPR012312">
    <property type="entry name" value="Hemerythrin-like"/>
</dbReference>
<dbReference type="InterPro" id="IPR019903">
    <property type="entry name" value="RIC_family"/>
</dbReference>
<dbReference type="PANTHER" id="PTHR36438">
    <property type="entry name" value="IRON-SULFUR CLUSTER REPAIR PROTEIN YTFE"/>
    <property type="match status" value="1"/>
</dbReference>
<protein>
    <submittedName>
        <fullName evidence="6">Iron-sulfur cluster repair di-iron protein</fullName>
    </submittedName>
</protein>
<organism evidence="6 7">
    <name type="scientific">Flammeovirga pectinis</name>
    <dbReference type="NCBI Taxonomy" id="2494373"/>
    <lineage>
        <taxon>Bacteria</taxon>
        <taxon>Pseudomonadati</taxon>
        <taxon>Bacteroidota</taxon>
        <taxon>Cytophagia</taxon>
        <taxon>Cytophagales</taxon>
        <taxon>Flammeovirgaceae</taxon>
        <taxon>Flammeovirga</taxon>
    </lineage>
</organism>
<dbReference type="GO" id="GO:0005737">
    <property type="term" value="C:cytoplasm"/>
    <property type="evidence" value="ECO:0007669"/>
    <property type="project" value="UniProtKB-SubCell"/>
</dbReference>
<sequence length="242" mass="27297">MNFEVQNTVGSIVAKDLRFADVFKKNGIDFCCGGGATIEAACAGKNIDPKEILRQIEEMATTNSSALGIDFNTFPLDLLVDYIEKTHHRYIRENVPLIIQYVDKVASVHGDRHPELVEVRDLFHGCAVEITNHLAKEEEILFPYIKQLVEADLSGSEISMAPFGSVKNPIAMMIEEHEGEGARFEKISALTNNYTVPEDACMTYRVTFDKLKDFEEDLHNHVHLENNILFLRAAELESRLVK</sequence>
<name>A0A3Q9FJX2_9BACT</name>
<dbReference type="EMBL" id="CP034562">
    <property type="protein sequence ID" value="AZQ61344.1"/>
    <property type="molecule type" value="Genomic_DNA"/>
</dbReference>
<feature type="domain" description="Hemerythrin-like" evidence="5">
    <location>
        <begin position="85"/>
        <end position="230"/>
    </location>
</feature>
<evidence type="ECO:0000256" key="2">
    <source>
        <dbReference type="ARBA" id="ARBA00022490"/>
    </source>
</evidence>